<accession>A0A9N8Z7R2</accession>
<sequence length="239" mass="26948">MGNAQSTIENYQILHTQQAHTQQAQQANGFSPVHTPIHSVHDLSAYELQTITSESEIALTEKTENFTIKPSLQPIKSGPIDRPKIDEDPSPMLNPSSWTKLIWLGFAFLNMYTLLASVLLIKFYYSELGGHGKMIARSAFLLITAFELLPRFVNIYQIYKYTNHSLSLIEGFGVLLAKKEAYLLIGRHHLSQSQVDRLGVTSDLICLLYICWLGFFGGENLMANYADCAELSCEKKEKE</sequence>
<dbReference type="OrthoDB" id="2448965at2759"/>
<keyword evidence="1" id="KW-1133">Transmembrane helix</keyword>
<organism evidence="2 3">
    <name type="scientific">Paraglomus brasilianum</name>
    <dbReference type="NCBI Taxonomy" id="144538"/>
    <lineage>
        <taxon>Eukaryota</taxon>
        <taxon>Fungi</taxon>
        <taxon>Fungi incertae sedis</taxon>
        <taxon>Mucoromycota</taxon>
        <taxon>Glomeromycotina</taxon>
        <taxon>Glomeromycetes</taxon>
        <taxon>Paraglomerales</taxon>
        <taxon>Paraglomeraceae</taxon>
        <taxon>Paraglomus</taxon>
    </lineage>
</organism>
<feature type="transmembrane region" description="Helical" evidence="1">
    <location>
        <begin position="101"/>
        <end position="125"/>
    </location>
</feature>
<gene>
    <name evidence="2" type="ORF">PBRASI_LOCUS1493</name>
</gene>
<protein>
    <submittedName>
        <fullName evidence="2">4820_t:CDS:1</fullName>
    </submittedName>
</protein>
<keyword evidence="1" id="KW-0812">Transmembrane</keyword>
<reference evidence="2" key="1">
    <citation type="submission" date="2021-06" db="EMBL/GenBank/DDBJ databases">
        <authorList>
            <person name="Kallberg Y."/>
            <person name="Tangrot J."/>
            <person name="Rosling A."/>
        </authorList>
    </citation>
    <scope>NUCLEOTIDE SEQUENCE</scope>
    <source>
        <strain evidence="2">BR232B</strain>
    </source>
</reference>
<dbReference type="Proteomes" id="UP000789739">
    <property type="component" value="Unassembled WGS sequence"/>
</dbReference>
<evidence type="ECO:0000256" key="1">
    <source>
        <dbReference type="SAM" id="Phobius"/>
    </source>
</evidence>
<comment type="caution">
    <text evidence="2">The sequence shown here is derived from an EMBL/GenBank/DDBJ whole genome shotgun (WGS) entry which is preliminary data.</text>
</comment>
<feature type="transmembrane region" description="Helical" evidence="1">
    <location>
        <begin position="134"/>
        <end position="152"/>
    </location>
</feature>
<keyword evidence="1" id="KW-0472">Membrane</keyword>
<evidence type="ECO:0000313" key="3">
    <source>
        <dbReference type="Proteomes" id="UP000789739"/>
    </source>
</evidence>
<keyword evidence="3" id="KW-1185">Reference proteome</keyword>
<proteinExistence type="predicted"/>
<dbReference type="AlphaFoldDB" id="A0A9N8Z7R2"/>
<evidence type="ECO:0000313" key="2">
    <source>
        <dbReference type="EMBL" id="CAG8479357.1"/>
    </source>
</evidence>
<dbReference type="EMBL" id="CAJVPI010000097">
    <property type="protein sequence ID" value="CAG8479357.1"/>
    <property type="molecule type" value="Genomic_DNA"/>
</dbReference>
<name>A0A9N8Z7R2_9GLOM</name>